<feature type="compositionally biased region" description="Polar residues" evidence="1">
    <location>
        <begin position="80"/>
        <end position="92"/>
    </location>
</feature>
<sequence length="431" mass="46884">MDVKSLAKSKRAHTQSHSKKPHGSHANQKSKAPSVGTNDAGRAKKPLGKQVPEKPHRSQGASRLPTNWDRYEEEFDSGSEDPSVSNSTSQPSDVILPKSKGADYCHLIAEAQSQSQSNLYMDSFPSLDDVMPGEFNQGLGPMLSVRGEGILSWIGNDNFVVEDKTAATHEASFLSLNLHALAEQLAKIDLSQRLFIEANLLPPELCTEGIETSRCQESNQMQTCYSQASTTISEKFSEKLKIEDRSSEDTSSGSSGSSTNQTLSSRESISVKYIDVDLREVGKSTQNEASQSTAELSVKSVLDPQKKLSTFEAADAEEELDMLLDSFGETKKAFNSSDFRSNNPFPVSQKEVYVAPSLSKIGPDSSKTSSGIANLDDTLDDLLEETSNVMNQTGLSQSLEEKAVHPVQSSSSHSGTKSKVLDEFDSWLDTI</sequence>
<dbReference type="KEGG" id="qlo:115957565"/>
<keyword evidence="3" id="KW-1185">Reference proteome</keyword>
<dbReference type="PANTHER" id="PTHR37260">
    <property type="entry name" value="PHOSPHORELAY PROTEIN"/>
    <property type="match status" value="1"/>
</dbReference>
<dbReference type="InParanoid" id="A0A7N2MAS9"/>
<reference evidence="2 3" key="1">
    <citation type="journal article" date="2016" name="G3 (Bethesda)">
        <title>First Draft Assembly and Annotation of the Genome of a California Endemic Oak Quercus lobata Nee (Fagaceae).</title>
        <authorList>
            <person name="Sork V.L."/>
            <person name="Fitz-Gibbon S.T."/>
            <person name="Puiu D."/>
            <person name="Crepeau M."/>
            <person name="Gugger P.F."/>
            <person name="Sherman R."/>
            <person name="Stevens K."/>
            <person name="Langley C.H."/>
            <person name="Pellegrini M."/>
            <person name="Salzberg S.L."/>
        </authorList>
    </citation>
    <scope>NUCLEOTIDE SEQUENCE [LARGE SCALE GENOMIC DNA]</scope>
    <source>
        <strain evidence="2 3">cv. SW786</strain>
    </source>
</reference>
<feature type="compositionally biased region" description="Basic residues" evidence="1">
    <location>
        <begin position="7"/>
        <end position="23"/>
    </location>
</feature>
<feature type="region of interest" description="Disordered" evidence="1">
    <location>
        <begin position="1"/>
        <end position="94"/>
    </location>
</feature>
<feature type="compositionally biased region" description="Polar residues" evidence="1">
    <location>
        <begin position="25"/>
        <end position="37"/>
    </location>
</feature>
<dbReference type="Gramene" id="QL08p040692:mrna">
    <property type="protein sequence ID" value="QL08p040692:mrna"/>
    <property type="gene ID" value="QL08p040692"/>
</dbReference>
<dbReference type="RefSeq" id="XP_030931704.1">
    <property type="nucleotide sequence ID" value="XM_031075844.1"/>
</dbReference>
<dbReference type="GeneID" id="115957565"/>
<dbReference type="AlphaFoldDB" id="A0A7N2MAS9"/>
<dbReference type="OMA" id="VTEIEIC"/>
<evidence type="ECO:0000313" key="3">
    <source>
        <dbReference type="Proteomes" id="UP000594261"/>
    </source>
</evidence>
<dbReference type="PANTHER" id="PTHR37260:SF2">
    <property type="entry name" value="PROTEIN ECERIFERUM 16"/>
    <property type="match status" value="1"/>
</dbReference>
<dbReference type="EMBL" id="LRBV02000008">
    <property type="status" value="NOT_ANNOTATED_CDS"/>
    <property type="molecule type" value="Genomic_DNA"/>
</dbReference>
<organism evidence="2 3">
    <name type="scientific">Quercus lobata</name>
    <name type="common">Valley oak</name>
    <dbReference type="NCBI Taxonomy" id="97700"/>
    <lineage>
        <taxon>Eukaryota</taxon>
        <taxon>Viridiplantae</taxon>
        <taxon>Streptophyta</taxon>
        <taxon>Embryophyta</taxon>
        <taxon>Tracheophyta</taxon>
        <taxon>Spermatophyta</taxon>
        <taxon>Magnoliopsida</taxon>
        <taxon>eudicotyledons</taxon>
        <taxon>Gunneridae</taxon>
        <taxon>Pentapetalae</taxon>
        <taxon>rosids</taxon>
        <taxon>fabids</taxon>
        <taxon>Fagales</taxon>
        <taxon>Fagaceae</taxon>
        <taxon>Quercus</taxon>
    </lineage>
</organism>
<evidence type="ECO:0000313" key="2">
    <source>
        <dbReference type="EnsemblPlants" id="QL08p040692:mrna"/>
    </source>
</evidence>
<gene>
    <name evidence="2" type="primary">LOC115957565</name>
</gene>
<feature type="region of interest" description="Disordered" evidence="1">
    <location>
        <begin position="240"/>
        <end position="264"/>
    </location>
</feature>
<accession>A0A7N2MAS9</accession>
<dbReference type="OrthoDB" id="685075at2759"/>
<dbReference type="FunCoup" id="A0A7N2MAS9">
    <property type="interactions" value="1172"/>
</dbReference>
<evidence type="ECO:0000256" key="1">
    <source>
        <dbReference type="SAM" id="MobiDB-lite"/>
    </source>
</evidence>
<dbReference type="InterPro" id="IPR053342">
    <property type="entry name" value="Exosome_cofactor/PTGS_suppr"/>
</dbReference>
<protein>
    <submittedName>
        <fullName evidence="2">Uncharacterized protein</fullName>
    </submittedName>
</protein>
<dbReference type="EnsemblPlants" id="QL08p040692:mrna">
    <property type="protein sequence ID" value="QL08p040692:mrna"/>
    <property type="gene ID" value="QL08p040692"/>
</dbReference>
<feature type="region of interest" description="Disordered" evidence="1">
    <location>
        <begin position="392"/>
        <end position="417"/>
    </location>
</feature>
<proteinExistence type="predicted"/>
<dbReference type="Proteomes" id="UP000594261">
    <property type="component" value="Chromosome 8"/>
</dbReference>
<reference evidence="2" key="2">
    <citation type="submission" date="2021-01" db="UniProtKB">
        <authorList>
            <consortium name="EnsemblPlants"/>
        </authorList>
    </citation>
    <scope>IDENTIFICATION</scope>
</reference>
<name>A0A7N2MAS9_QUELO</name>
<feature type="compositionally biased region" description="Low complexity" evidence="1">
    <location>
        <begin position="249"/>
        <end position="264"/>
    </location>
</feature>